<comment type="caution">
    <text evidence="2">The sequence shown here is derived from an EMBL/GenBank/DDBJ whole genome shotgun (WGS) entry which is preliminary data.</text>
</comment>
<protein>
    <submittedName>
        <fullName evidence="2">Uncharacterized protein</fullName>
    </submittedName>
</protein>
<dbReference type="Proteomes" id="UP001367508">
    <property type="component" value="Unassembled WGS sequence"/>
</dbReference>
<feature type="region of interest" description="Disordered" evidence="1">
    <location>
        <begin position="1"/>
        <end position="22"/>
    </location>
</feature>
<keyword evidence="3" id="KW-1185">Reference proteome</keyword>
<dbReference type="EMBL" id="JAYMYQ010000003">
    <property type="protein sequence ID" value="KAK7344530.1"/>
    <property type="molecule type" value="Genomic_DNA"/>
</dbReference>
<accession>A0AAN9LY16</accession>
<evidence type="ECO:0000313" key="2">
    <source>
        <dbReference type="EMBL" id="KAK7344530.1"/>
    </source>
</evidence>
<reference evidence="2 3" key="1">
    <citation type="submission" date="2024-01" db="EMBL/GenBank/DDBJ databases">
        <title>The genomes of 5 underutilized Papilionoideae crops provide insights into root nodulation and disease resistanc.</title>
        <authorList>
            <person name="Jiang F."/>
        </authorList>
    </citation>
    <scope>NUCLEOTIDE SEQUENCE [LARGE SCALE GENOMIC DNA]</scope>
    <source>
        <strain evidence="2">LVBAO_FW01</strain>
        <tissue evidence="2">Leaves</tissue>
    </source>
</reference>
<feature type="compositionally biased region" description="Polar residues" evidence="1">
    <location>
        <begin position="53"/>
        <end position="62"/>
    </location>
</feature>
<evidence type="ECO:0000313" key="3">
    <source>
        <dbReference type="Proteomes" id="UP001367508"/>
    </source>
</evidence>
<organism evidence="2 3">
    <name type="scientific">Canavalia gladiata</name>
    <name type="common">Sword bean</name>
    <name type="synonym">Dolichos gladiatus</name>
    <dbReference type="NCBI Taxonomy" id="3824"/>
    <lineage>
        <taxon>Eukaryota</taxon>
        <taxon>Viridiplantae</taxon>
        <taxon>Streptophyta</taxon>
        <taxon>Embryophyta</taxon>
        <taxon>Tracheophyta</taxon>
        <taxon>Spermatophyta</taxon>
        <taxon>Magnoliopsida</taxon>
        <taxon>eudicotyledons</taxon>
        <taxon>Gunneridae</taxon>
        <taxon>Pentapetalae</taxon>
        <taxon>rosids</taxon>
        <taxon>fabids</taxon>
        <taxon>Fabales</taxon>
        <taxon>Fabaceae</taxon>
        <taxon>Papilionoideae</taxon>
        <taxon>50 kb inversion clade</taxon>
        <taxon>NPAAA clade</taxon>
        <taxon>indigoferoid/millettioid clade</taxon>
        <taxon>Phaseoleae</taxon>
        <taxon>Canavalia</taxon>
    </lineage>
</organism>
<evidence type="ECO:0000256" key="1">
    <source>
        <dbReference type="SAM" id="MobiDB-lite"/>
    </source>
</evidence>
<feature type="compositionally biased region" description="Low complexity" evidence="1">
    <location>
        <begin position="1"/>
        <end position="12"/>
    </location>
</feature>
<gene>
    <name evidence="2" type="ORF">VNO77_14233</name>
</gene>
<name>A0AAN9LY16_CANGL</name>
<dbReference type="AlphaFoldDB" id="A0AAN9LY16"/>
<proteinExistence type="predicted"/>
<sequence length="78" mass="8608">MKTSSSKSPSISEQGIRKLTKNPVFPQLQQKLVARRAKPSILKQLKALVKSCPSPTVSSKRGSPSDPHAKVKRTRQNE</sequence>
<feature type="region of interest" description="Disordered" evidence="1">
    <location>
        <begin position="50"/>
        <end position="78"/>
    </location>
</feature>